<dbReference type="InterPro" id="IPR056690">
    <property type="entry name" value="DUF7788"/>
</dbReference>
<dbReference type="Pfam" id="PF11443">
    <property type="entry name" value="DUF2828"/>
    <property type="match status" value="1"/>
</dbReference>
<evidence type="ECO:0000313" key="4">
    <source>
        <dbReference type="EMBL" id="CAL0315246.1"/>
    </source>
</evidence>
<dbReference type="Gene3D" id="3.40.50.410">
    <property type="entry name" value="von Willebrand factor, type A domain"/>
    <property type="match status" value="1"/>
</dbReference>
<dbReference type="EMBL" id="CAXHTB010000011">
    <property type="protein sequence ID" value="CAL0315246.1"/>
    <property type="molecule type" value="Genomic_DNA"/>
</dbReference>
<evidence type="ECO:0000259" key="3">
    <source>
        <dbReference type="Pfam" id="PF25043"/>
    </source>
</evidence>
<evidence type="ECO:0000259" key="2">
    <source>
        <dbReference type="Pfam" id="PF11443"/>
    </source>
</evidence>
<feature type="coiled-coil region" evidence="1">
    <location>
        <begin position="214"/>
        <end position="248"/>
    </location>
</feature>
<organism evidence="4 5">
    <name type="scientific">Lupinus luteus</name>
    <name type="common">European yellow lupine</name>
    <dbReference type="NCBI Taxonomy" id="3873"/>
    <lineage>
        <taxon>Eukaryota</taxon>
        <taxon>Viridiplantae</taxon>
        <taxon>Streptophyta</taxon>
        <taxon>Embryophyta</taxon>
        <taxon>Tracheophyta</taxon>
        <taxon>Spermatophyta</taxon>
        <taxon>Magnoliopsida</taxon>
        <taxon>eudicotyledons</taxon>
        <taxon>Gunneridae</taxon>
        <taxon>Pentapetalae</taxon>
        <taxon>rosids</taxon>
        <taxon>fabids</taxon>
        <taxon>Fabales</taxon>
        <taxon>Fabaceae</taxon>
        <taxon>Papilionoideae</taxon>
        <taxon>50 kb inversion clade</taxon>
        <taxon>genistoids sensu lato</taxon>
        <taxon>core genistoids</taxon>
        <taxon>Genisteae</taxon>
        <taxon>Lupinus</taxon>
    </lineage>
</organism>
<dbReference type="AlphaFoldDB" id="A0AAV1X0N5"/>
<dbReference type="Pfam" id="PF25043">
    <property type="entry name" value="DUF7788"/>
    <property type="match status" value="1"/>
</dbReference>
<comment type="caution">
    <text evidence="4">The sequence shown here is derived from an EMBL/GenBank/DDBJ whole genome shotgun (WGS) entry which is preliminary data.</text>
</comment>
<dbReference type="InterPro" id="IPR058580">
    <property type="entry name" value="DUF2828"/>
</dbReference>
<gene>
    <name evidence="4" type="ORF">LLUT_LOCUS16306</name>
</gene>
<dbReference type="InterPro" id="IPR011205">
    <property type="entry name" value="UCP015417_vWA"/>
</dbReference>
<accession>A0AAV1X0N5</accession>
<keyword evidence="5" id="KW-1185">Reference proteome</keyword>
<name>A0AAV1X0N5_LUPLU</name>
<dbReference type="Proteomes" id="UP001497480">
    <property type="component" value="Unassembled WGS sequence"/>
</dbReference>
<dbReference type="PIRSF" id="PIRSF015417">
    <property type="entry name" value="T31B5_30_vWA"/>
    <property type="match status" value="1"/>
</dbReference>
<dbReference type="PANTHER" id="PTHR31373">
    <property type="entry name" value="OS06G0652100 PROTEIN"/>
    <property type="match status" value="1"/>
</dbReference>
<proteinExistence type="predicted"/>
<reference evidence="4 5" key="1">
    <citation type="submission" date="2024-03" db="EMBL/GenBank/DDBJ databases">
        <authorList>
            <person name="Martinez-Hernandez J."/>
        </authorList>
    </citation>
    <scope>NUCLEOTIDE SEQUENCE [LARGE SCALE GENOMIC DNA]</scope>
</reference>
<evidence type="ECO:0000256" key="1">
    <source>
        <dbReference type="SAM" id="Coils"/>
    </source>
</evidence>
<feature type="domain" description="DUF7788" evidence="3">
    <location>
        <begin position="443"/>
        <end position="626"/>
    </location>
</feature>
<protein>
    <submittedName>
        <fullName evidence="4">Uncharacterized protein</fullName>
    </submittedName>
</protein>
<keyword evidence="1" id="KW-0175">Coiled coil</keyword>
<dbReference type="PANTHER" id="PTHR31373:SF17">
    <property type="entry name" value="OS06G0652100 PROTEIN"/>
    <property type="match status" value="1"/>
</dbReference>
<evidence type="ECO:0000313" key="5">
    <source>
        <dbReference type="Proteomes" id="UP001497480"/>
    </source>
</evidence>
<sequence>MALVGPPKAKPEEEALPSLNPFLENIITKFNDLTPSSPPTPTKGHTELKSTIFLSSGNPCLDLFFQVVPSTPSETINEKLNLSWDHDPLTTLKLICHLRGIRGTGKSDRQGFFTAALWLHGLHPRTLACNISSIAQFGCLKDFPEILYRILEGGEVRKLQQGEWQVKKGSSRKYARRYREDKSRDWKPFRSLEGGSKYGTRDGKKVKKRNPIWNERELAKMEKENAREEREKKKAERAEKLLKRYMHDPDFRFLHDRVSDYFAGCLMKDLEVMRNSGDMKSISLAAKWCPSVDSSYDRSILLCESIARRIFPREVYTEYDGIEEAHYVYRVRDRLRKEVLVPLRKVLELPEVYIGTNRWDLIPYERVASKAMVLYQEKFLKHDKKRFLKYLEDVKDGKTSMSVGALLPHEIVGSLWDGDGGGLAELHWKRMVDHMLKKGKIKNCIAVCDVSSNMEETPMEVSLALGLLVSELSDEPWKGKLITFNENPELHLIKGNSLLSKMKFVARMKFGEKTNLQRVFDRILEAAVKGKLRPDEMVQKVFVFSGMEFEKASEKDWETDYEAITRKFTKKGYGSAVPHIVFWNLNNSKASPVPVTQTGVTLVSGFSKNLLTLLLQKDEDISPEDAEEAVKPGPADLMEAAISGPEYQKLIVLD</sequence>
<feature type="domain" description="DUF2828" evidence="2">
    <location>
        <begin position="46"/>
        <end position="441"/>
    </location>
</feature>
<dbReference type="InterPro" id="IPR036465">
    <property type="entry name" value="vWFA_dom_sf"/>
</dbReference>